<accession>A0A917JTY2</accession>
<dbReference type="AlphaFoldDB" id="A0A917JTY2"/>
<gene>
    <name evidence="3" type="ORF">GCM10007966_13100</name>
</gene>
<keyword evidence="2" id="KW-0812">Transmembrane</keyword>
<dbReference type="PANTHER" id="PTHR33219">
    <property type="entry name" value="YLMG HOMOLOG PROTEIN 2, CHLOROPLASTIC"/>
    <property type="match status" value="1"/>
</dbReference>
<dbReference type="Proteomes" id="UP000630149">
    <property type="component" value="Unassembled WGS sequence"/>
</dbReference>
<dbReference type="InterPro" id="IPR003425">
    <property type="entry name" value="CCB3/YggT"/>
</dbReference>
<dbReference type="Pfam" id="PF02325">
    <property type="entry name" value="CCB3_YggT"/>
    <property type="match status" value="2"/>
</dbReference>
<proteinExistence type="inferred from homology"/>
<comment type="caution">
    <text evidence="3">The sequence shown here is derived from an EMBL/GenBank/DDBJ whole genome shotgun (WGS) entry which is preliminary data.</text>
</comment>
<keyword evidence="2" id="KW-0472">Membrane</keyword>
<keyword evidence="2" id="KW-1133">Transmembrane helix</keyword>
<feature type="transmembrane region" description="Helical" evidence="2">
    <location>
        <begin position="166"/>
        <end position="186"/>
    </location>
</feature>
<reference evidence="3" key="2">
    <citation type="submission" date="2020-09" db="EMBL/GenBank/DDBJ databases">
        <authorList>
            <person name="Sun Q."/>
            <person name="Ohkuma M."/>
        </authorList>
    </citation>
    <scope>NUCLEOTIDE SEQUENCE</scope>
    <source>
        <strain evidence="3">JCM 13919</strain>
    </source>
</reference>
<organism evidence="3 4">
    <name type="scientific">Legionella impletisoli</name>
    <dbReference type="NCBI Taxonomy" id="343510"/>
    <lineage>
        <taxon>Bacteria</taxon>
        <taxon>Pseudomonadati</taxon>
        <taxon>Pseudomonadota</taxon>
        <taxon>Gammaproteobacteria</taxon>
        <taxon>Legionellales</taxon>
        <taxon>Legionellaceae</taxon>
        <taxon>Legionella</taxon>
    </lineage>
</organism>
<comment type="similarity">
    <text evidence="1">Belongs to the YggT family.</text>
</comment>
<evidence type="ECO:0000256" key="1">
    <source>
        <dbReference type="ARBA" id="ARBA00010894"/>
    </source>
</evidence>
<dbReference type="RefSeq" id="WP_131776727.1">
    <property type="nucleotide sequence ID" value="NZ_BMOB01000005.1"/>
</dbReference>
<dbReference type="OrthoDB" id="9806665at2"/>
<dbReference type="GO" id="GO:0016020">
    <property type="term" value="C:membrane"/>
    <property type="evidence" value="ECO:0007669"/>
    <property type="project" value="InterPro"/>
</dbReference>
<dbReference type="EMBL" id="BMOB01000005">
    <property type="protein sequence ID" value="GGI85872.1"/>
    <property type="molecule type" value="Genomic_DNA"/>
</dbReference>
<protein>
    <submittedName>
        <fullName evidence="3">YggT family protein</fullName>
    </submittedName>
</protein>
<feature type="transmembrane region" description="Helical" evidence="2">
    <location>
        <begin position="102"/>
        <end position="123"/>
    </location>
</feature>
<keyword evidence="4" id="KW-1185">Reference proteome</keyword>
<evidence type="ECO:0000256" key="2">
    <source>
        <dbReference type="SAM" id="Phobius"/>
    </source>
</evidence>
<reference evidence="3" key="1">
    <citation type="journal article" date="2014" name="Int. J. Syst. Evol. Microbiol.">
        <title>Complete genome sequence of Corynebacterium casei LMG S-19264T (=DSM 44701T), isolated from a smear-ripened cheese.</title>
        <authorList>
            <consortium name="US DOE Joint Genome Institute (JGI-PGF)"/>
            <person name="Walter F."/>
            <person name="Albersmeier A."/>
            <person name="Kalinowski J."/>
            <person name="Ruckert C."/>
        </authorList>
    </citation>
    <scope>NUCLEOTIDE SEQUENCE</scope>
    <source>
        <strain evidence="3">JCM 13919</strain>
    </source>
</reference>
<evidence type="ECO:0000313" key="3">
    <source>
        <dbReference type="EMBL" id="GGI85872.1"/>
    </source>
</evidence>
<sequence length="191" mass="21813">MGGLLSAGYFLFSLFFSLVLFILWLRIALQYLRVSVLHPVSQVIHKLTDPLINPINRLFGFNKGRRSRYDWATMMILLIVEAIKIALLSLMFFGALMPIEFFILYILADLIIQPCNLLFYAVLIRAIMSWVNPTWHNPLAEIVYLLTEPLLRLGRRVIPDISGFDFSPILVIVVLKVLTLFIGGLLPVPLL</sequence>
<evidence type="ECO:0000313" key="4">
    <source>
        <dbReference type="Proteomes" id="UP000630149"/>
    </source>
</evidence>
<name>A0A917JTY2_9GAMM</name>
<dbReference type="PANTHER" id="PTHR33219:SF14">
    <property type="entry name" value="PROTEIN COFACTOR ASSEMBLY OF COMPLEX C SUBUNIT B CCB3, CHLOROPLASTIC-RELATED"/>
    <property type="match status" value="1"/>
</dbReference>
<feature type="transmembrane region" description="Helical" evidence="2">
    <location>
        <begin position="71"/>
        <end position="96"/>
    </location>
</feature>
<feature type="transmembrane region" description="Helical" evidence="2">
    <location>
        <begin position="6"/>
        <end position="25"/>
    </location>
</feature>